<evidence type="ECO:0000256" key="6">
    <source>
        <dbReference type="RuleBase" id="RU362079"/>
    </source>
</evidence>
<sequence length="121" mass="14111">MAGWMTVELKGLRFFAEHGMYAEEKKVGNEFEVDVIVNYKAPKKTISSIEETVNYVEIYRILEEEFKVRKLLLETLAMQICDKIQHVFPDIRNISISIKKINPPITNFTGYVGITYTKEFK</sequence>
<dbReference type="SUPFAM" id="SSF55620">
    <property type="entry name" value="Tetrahydrobiopterin biosynthesis enzymes-like"/>
    <property type="match status" value="1"/>
</dbReference>
<dbReference type="PANTHER" id="PTHR42844">
    <property type="entry name" value="DIHYDRONEOPTERIN ALDOLASE 1-RELATED"/>
    <property type="match status" value="1"/>
</dbReference>
<dbReference type="GO" id="GO:0004150">
    <property type="term" value="F:dihydroneopterin aldolase activity"/>
    <property type="evidence" value="ECO:0007669"/>
    <property type="project" value="UniProtKB-UniRule"/>
</dbReference>
<evidence type="ECO:0000259" key="7">
    <source>
        <dbReference type="SMART" id="SM00905"/>
    </source>
</evidence>
<gene>
    <name evidence="8" type="primary">folB</name>
    <name evidence="8" type="ORF">OCK74_20260</name>
</gene>
<dbReference type="Gene3D" id="3.30.1130.10">
    <property type="match status" value="1"/>
</dbReference>
<evidence type="ECO:0000256" key="4">
    <source>
        <dbReference type="ARBA" id="ARBA00022909"/>
    </source>
</evidence>
<dbReference type="NCBIfam" id="TIGR00526">
    <property type="entry name" value="folB_dom"/>
    <property type="match status" value="1"/>
</dbReference>
<dbReference type="PANTHER" id="PTHR42844:SF1">
    <property type="entry name" value="DIHYDRONEOPTERIN ALDOLASE 1-RELATED"/>
    <property type="match status" value="1"/>
</dbReference>
<evidence type="ECO:0000256" key="5">
    <source>
        <dbReference type="ARBA" id="ARBA00023239"/>
    </source>
</evidence>
<keyword evidence="5 6" id="KW-0456">Lyase</keyword>
<dbReference type="SMART" id="SM00905">
    <property type="entry name" value="FolB"/>
    <property type="match status" value="1"/>
</dbReference>
<dbReference type="AlphaFoldDB" id="A0A9X3B9L5"/>
<accession>A0A9X3B9L5</accession>
<keyword evidence="4 6" id="KW-0289">Folate biosynthesis</keyword>
<protein>
    <recommendedName>
        <fullName evidence="6">7,8-dihydroneopterin aldolase</fullName>
        <ecNumber evidence="6">4.1.2.25</ecNumber>
    </recommendedName>
</protein>
<evidence type="ECO:0000256" key="2">
    <source>
        <dbReference type="ARBA" id="ARBA00005013"/>
    </source>
</evidence>
<evidence type="ECO:0000313" key="9">
    <source>
        <dbReference type="Proteomes" id="UP001155483"/>
    </source>
</evidence>
<comment type="pathway">
    <text evidence="2 6">Cofactor biosynthesis; tetrahydrofolate biosynthesis; 2-amino-4-hydroxy-6-hydroxymethyl-7,8-dihydropteridine diphosphate from 7,8-dihydroneopterin triphosphate: step 3/4.</text>
</comment>
<dbReference type="GO" id="GO:0046654">
    <property type="term" value="P:tetrahydrofolate biosynthetic process"/>
    <property type="evidence" value="ECO:0007669"/>
    <property type="project" value="UniProtKB-UniRule"/>
</dbReference>
<comment type="catalytic activity">
    <reaction evidence="1 6">
        <text>7,8-dihydroneopterin = 6-hydroxymethyl-7,8-dihydropterin + glycolaldehyde</text>
        <dbReference type="Rhea" id="RHEA:10540"/>
        <dbReference type="ChEBI" id="CHEBI:17001"/>
        <dbReference type="ChEBI" id="CHEBI:17071"/>
        <dbReference type="ChEBI" id="CHEBI:44841"/>
        <dbReference type="EC" id="4.1.2.25"/>
    </reaction>
</comment>
<keyword evidence="9" id="KW-1185">Reference proteome</keyword>
<comment type="caution">
    <text evidence="8">The sequence shown here is derived from an EMBL/GenBank/DDBJ whole genome shotgun (WGS) entry which is preliminary data.</text>
</comment>
<dbReference type="EMBL" id="JAOTIF010000020">
    <property type="protein sequence ID" value="MCU7551466.1"/>
    <property type="molecule type" value="Genomic_DNA"/>
</dbReference>
<evidence type="ECO:0000256" key="1">
    <source>
        <dbReference type="ARBA" id="ARBA00001353"/>
    </source>
</evidence>
<reference evidence="8" key="2">
    <citation type="submission" date="2023-04" db="EMBL/GenBank/DDBJ databases">
        <title>Paracnuella aquatica gen. nov., sp. nov., a member of the family Chitinophagaceae isolated from a hot spring.</title>
        <authorList>
            <person name="Wang C."/>
        </authorList>
    </citation>
    <scope>NUCLEOTIDE SEQUENCE</scope>
    <source>
        <strain evidence="8">LB-8</strain>
    </source>
</reference>
<feature type="domain" description="Dihydroneopterin aldolase/epimerase" evidence="7">
    <location>
        <begin position="7"/>
        <end position="118"/>
    </location>
</feature>
<reference evidence="8" key="1">
    <citation type="submission" date="2022-09" db="EMBL/GenBank/DDBJ databases">
        <authorList>
            <person name="Yuan C."/>
            <person name="Ke Z."/>
        </authorList>
    </citation>
    <scope>NUCLEOTIDE SEQUENCE</scope>
    <source>
        <strain evidence="8">LB-8</strain>
    </source>
</reference>
<dbReference type="Pfam" id="PF02152">
    <property type="entry name" value="FolB"/>
    <property type="match status" value="1"/>
</dbReference>
<dbReference type="InterPro" id="IPR006156">
    <property type="entry name" value="Dihydroneopterin_aldolase"/>
</dbReference>
<comment type="similarity">
    <text evidence="3 6">Belongs to the DHNA family.</text>
</comment>
<organism evidence="8 9">
    <name type="scientific">Paraflavisolibacter caeni</name>
    <dbReference type="NCBI Taxonomy" id="2982496"/>
    <lineage>
        <taxon>Bacteria</taxon>
        <taxon>Pseudomonadati</taxon>
        <taxon>Bacteroidota</taxon>
        <taxon>Chitinophagia</taxon>
        <taxon>Chitinophagales</taxon>
        <taxon>Chitinophagaceae</taxon>
        <taxon>Paraflavisolibacter</taxon>
    </lineage>
</organism>
<dbReference type="InterPro" id="IPR043133">
    <property type="entry name" value="GTP-CH-I_C/QueF"/>
</dbReference>
<dbReference type="NCBIfam" id="TIGR00525">
    <property type="entry name" value="folB"/>
    <property type="match status" value="1"/>
</dbReference>
<dbReference type="RefSeq" id="WP_279298905.1">
    <property type="nucleotide sequence ID" value="NZ_JAOTIF010000020.1"/>
</dbReference>
<proteinExistence type="inferred from homology"/>
<dbReference type="GO" id="GO:0046656">
    <property type="term" value="P:folic acid biosynthetic process"/>
    <property type="evidence" value="ECO:0007669"/>
    <property type="project" value="UniProtKB-UniRule"/>
</dbReference>
<dbReference type="EC" id="4.1.2.25" evidence="6"/>
<name>A0A9X3B9L5_9BACT</name>
<dbReference type="GO" id="GO:0005737">
    <property type="term" value="C:cytoplasm"/>
    <property type="evidence" value="ECO:0007669"/>
    <property type="project" value="TreeGrafter"/>
</dbReference>
<evidence type="ECO:0000256" key="3">
    <source>
        <dbReference type="ARBA" id="ARBA00005708"/>
    </source>
</evidence>
<dbReference type="Proteomes" id="UP001155483">
    <property type="component" value="Unassembled WGS sequence"/>
</dbReference>
<evidence type="ECO:0000313" key="8">
    <source>
        <dbReference type="EMBL" id="MCU7551466.1"/>
    </source>
</evidence>
<comment type="function">
    <text evidence="6">Catalyzes the conversion of 7,8-dihydroneopterin to 6-hydroxymethyl-7,8-dihydropterin.</text>
</comment>
<dbReference type="InterPro" id="IPR006157">
    <property type="entry name" value="FolB_dom"/>
</dbReference>